<dbReference type="Proteomes" id="UP000290289">
    <property type="component" value="Chromosome 10"/>
</dbReference>
<dbReference type="GO" id="GO:0005634">
    <property type="term" value="C:nucleus"/>
    <property type="evidence" value="ECO:0007669"/>
    <property type="project" value="UniProtKB-SubCell"/>
</dbReference>
<sequence length="139" mass="16125">MYGSSSTSSKDDTVISIPSTKKRPAAVLEEVAQRDPKLAKRIMTNRRSAMRAKERKKMYIQTLECNIQRLQFELAALTAQLEQWQVDTLYITAENNRLKECLHHILEDIELQDALNYHSRNEIELDDNLVKELLAHSQK</sequence>
<feature type="domain" description="BZIP" evidence="7">
    <location>
        <begin position="33"/>
        <end position="97"/>
    </location>
</feature>
<evidence type="ECO:0000256" key="3">
    <source>
        <dbReference type="ARBA" id="ARBA00023125"/>
    </source>
</evidence>
<evidence type="ECO:0000256" key="6">
    <source>
        <dbReference type="SAM" id="Coils"/>
    </source>
</evidence>
<dbReference type="EMBL" id="RDQH01000336">
    <property type="protein sequence ID" value="RXH87838.1"/>
    <property type="molecule type" value="Genomic_DNA"/>
</dbReference>
<dbReference type="InterPro" id="IPR046347">
    <property type="entry name" value="bZIP_sf"/>
</dbReference>
<dbReference type="GO" id="GO:0003700">
    <property type="term" value="F:DNA-binding transcription factor activity"/>
    <property type="evidence" value="ECO:0007669"/>
    <property type="project" value="InterPro"/>
</dbReference>
<accession>A0A498IWX1</accession>
<protein>
    <recommendedName>
        <fullName evidence="7">BZIP domain-containing protein</fullName>
    </recommendedName>
</protein>
<dbReference type="Pfam" id="PF07716">
    <property type="entry name" value="bZIP_2"/>
    <property type="match status" value="1"/>
</dbReference>
<dbReference type="InterPro" id="IPR044759">
    <property type="entry name" value="bZIP_RF2"/>
</dbReference>
<comment type="caution">
    <text evidence="8">The sequence shown here is derived from an EMBL/GenBank/DDBJ whole genome shotgun (WGS) entry which is preliminary data.</text>
</comment>
<dbReference type="PANTHER" id="PTHR13690">
    <property type="entry name" value="TRANSCRIPTION FACTOR POSF21-RELATED"/>
    <property type="match status" value="1"/>
</dbReference>
<keyword evidence="6" id="KW-0175">Coiled coil</keyword>
<name>A0A498IWX1_MALDO</name>
<organism evidence="8 9">
    <name type="scientific">Malus domestica</name>
    <name type="common">Apple</name>
    <name type="synonym">Pyrus malus</name>
    <dbReference type="NCBI Taxonomy" id="3750"/>
    <lineage>
        <taxon>Eukaryota</taxon>
        <taxon>Viridiplantae</taxon>
        <taxon>Streptophyta</taxon>
        <taxon>Embryophyta</taxon>
        <taxon>Tracheophyta</taxon>
        <taxon>Spermatophyta</taxon>
        <taxon>Magnoliopsida</taxon>
        <taxon>eudicotyledons</taxon>
        <taxon>Gunneridae</taxon>
        <taxon>Pentapetalae</taxon>
        <taxon>rosids</taxon>
        <taxon>fabids</taxon>
        <taxon>Rosales</taxon>
        <taxon>Rosaceae</taxon>
        <taxon>Amygdaloideae</taxon>
        <taxon>Maleae</taxon>
        <taxon>Malus</taxon>
    </lineage>
</organism>
<keyword evidence="3" id="KW-0238">DNA-binding</keyword>
<feature type="coiled-coil region" evidence="6">
    <location>
        <begin position="60"/>
        <end position="87"/>
    </location>
</feature>
<dbReference type="CDD" id="cd14703">
    <property type="entry name" value="bZIP_plant_RF2"/>
    <property type="match status" value="1"/>
</dbReference>
<dbReference type="GO" id="GO:0003677">
    <property type="term" value="F:DNA binding"/>
    <property type="evidence" value="ECO:0007669"/>
    <property type="project" value="UniProtKB-KW"/>
</dbReference>
<dbReference type="InterPro" id="IPR004827">
    <property type="entry name" value="bZIP"/>
</dbReference>
<evidence type="ECO:0000256" key="1">
    <source>
        <dbReference type="ARBA" id="ARBA00004123"/>
    </source>
</evidence>
<dbReference type="Gene3D" id="1.20.5.170">
    <property type="match status" value="1"/>
</dbReference>
<evidence type="ECO:0000259" key="7">
    <source>
        <dbReference type="SMART" id="SM00338"/>
    </source>
</evidence>
<dbReference type="SUPFAM" id="SSF57959">
    <property type="entry name" value="Leucine zipper domain"/>
    <property type="match status" value="1"/>
</dbReference>
<keyword evidence="9" id="KW-1185">Reference proteome</keyword>
<evidence type="ECO:0000313" key="9">
    <source>
        <dbReference type="Proteomes" id="UP000290289"/>
    </source>
</evidence>
<dbReference type="PANTHER" id="PTHR13690:SF80">
    <property type="entry name" value="BZIP TRANSCRIPTION FACTOR FAMILY PROTEIN-RELATED"/>
    <property type="match status" value="1"/>
</dbReference>
<dbReference type="AlphaFoldDB" id="A0A498IWX1"/>
<keyword evidence="2" id="KW-0805">Transcription regulation</keyword>
<evidence type="ECO:0000256" key="4">
    <source>
        <dbReference type="ARBA" id="ARBA00023163"/>
    </source>
</evidence>
<gene>
    <name evidence="8" type="ORF">DVH24_034738</name>
</gene>
<dbReference type="SMART" id="SM00338">
    <property type="entry name" value="BRLZ"/>
    <property type="match status" value="1"/>
</dbReference>
<reference evidence="8 9" key="1">
    <citation type="submission" date="2018-10" db="EMBL/GenBank/DDBJ databases">
        <title>A high-quality apple genome assembly.</title>
        <authorList>
            <person name="Hu J."/>
        </authorList>
    </citation>
    <scope>NUCLEOTIDE SEQUENCE [LARGE SCALE GENOMIC DNA]</scope>
    <source>
        <strain evidence="9">cv. HFTH1</strain>
        <tissue evidence="8">Young leaf</tissue>
    </source>
</reference>
<evidence type="ECO:0000256" key="2">
    <source>
        <dbReference type="ARBA" id="ARBA00023015"/>
    </source>
</evidence>
<proteinExistence type="predicted"/>
<evidence type="ECO:0000313" key="8">
    <source>
        <dbReference type="EMBL" id="RXH87838.1"/>
    </source>
</evidence>
<comment type="subcellular location">
    <subcellularLocation>
        <location evidence="1">Nucleus</location>
    </subcellularLocation>
</comment>
<keyword evidence="4" id="KW-0804">Transcription</keyword>
<keyword evidence="5" id="KW-0539">Nucleus</keyword>
<evidence type="ECO:0000256" key="5">
    <source>
        <dbReference type="ARBA" id="ARBA00023242"/>
    </source>
</evidence>